<evidence type="ECO:0000313" key="1">
    <source>
        <dbReference type="EMBL" id="MPN09623.1"/>
    </source>
</evidence>
<sequence>MYSLAEKINSLSILTGLTVDLFIKRIDLTHPFVKIGMIRKEFYAFLLDILDDLRVYLFAALYHSIRKIDSQFHQICVIDYTAFFYILNFRIANTIEPEFFRETVLERFVERFVV</sequence>
<organism evidence="1">
    <name type="scientific">bioreactor metagenome</name>
    <dbReference type="NCBI Taxonomy" id="1076179"/>
    <lineage>
        <taxon>unclassified sequences</taxon>
        <taxon>metagenomes</taxon>
        <taxon>ecological metagenomes</taxon>
    </lineage>
</organism>
<gene>
    <name evidence="1" type="ORF">SDC9_156914</name>
</gene>
<reference evidence="1" key="1">
    <citation type="submission" date="2019-08" db="EMBL/GenBank/DDBJ databases">
        <authorList>
            <person name="Kucharzyk K."/>
            <person name="Murdoch R.W."/>
            <person name="Higgins S."/>
            <person name="Loffler F."/>
        </authorList>
    </citation>
    <scope>NUCLEOTIDE SEQUENCE</scope>
</reference>
<comment type="caution">
    <text evidence="1">The sequence shown here is derived from an EMBL/GenBank/DDBJ whole genome shotgun (WGS) entry which is preliminary data.</text>
</comment>
<dbReference type="EMBL" id="VSSQ01055742">
    <property type="protein sequence ID" value="MPN09623.1"/>
    <property type="molecule type" value="Genomic_DNA"/>
</dbReference>
<accession>A0A645FAY9</accession>
<name>A0A645FAY9_9ZZZZ</name>
<dbReference type="AlphaFoldDB" id="A0A645FAY9"/>
<proteinExistence type="predicted"/>
<protein>
    <submittedName>
        <fullName evidence="1">Uncharacterized protein</fullName>
    </submittedName>
</protein>